<gene>
    <name evidence="3" type="ORF">CBR_g48265</name>
</gene>
<feature type="compositionally biased region" description="Acidic residues" evidence="1">
    <location>
        <begin position="426"/>
        <end position="436"/>
    </location>
</feature>
<keyword evidence="2" id="KW-0472">Membrane</keyword>
<feature type="compositionally biased region" description="Low complexity" evidence="1">
    <location>
        <begin position="1025"/>
        <end position="1039"/>
    </location>
</feature>
<keyword evidence="4" id="KW-1185">Reference proteome</keyword>
<comment type="caution">
    <text evidence="3">The sequence shown here is derived from an EMBL/GenBank/DDBJ whole genome shotgun (WGS) entry which is preliminary data.</text>
</comment>
<dbReference type="AlphaFoldDB" id="A0A388M2K0"/>
<keyword evidence="2" id="KW-0812">Transmembrane</keyword>
<feature type="region of interest" description="Disordered" evidence="1">
    <location>
        <begin position="731"/>
        <end position="756"/>
    </location>
</feature>
<feature type="region of interest" description="Disordered" evidence="1">
    <location>
        <begin position="307"/>
        <end position="338"/>
    </location>
</feature>
<protein>
    <recommendedName>
        <fullName evidence="5">HAT C-terminal dimerisation domain-containing protein</fullName>
    </recommendedName>
</protein>
<feature type="compositionally biased region" description="Polar residues" evidence="1">
    <location>
        <begin position="737"/>
        <end position="747"/>
    </location>
</feature>
<feature type="transmembrane region" description="Helical" evidence="2">
    <location>
        <begin position="520"/>
        <end position="540"/>
    </location>
</feature>
<feature type="compositionally biased region" description="Acidic residues" evidence="1">
    <location>
        <begin position="392"/>
        <end position="406"/>
    </location>
</feature>
<feature type="compositionally biased region" description="Polar residues" evidence="1">
    <location>
        <begin position="574"/>
        <end position="583"/>
    </location>
</feature>
<name>A0A388M2K0_CHABU</name>
<feature type="region of interest" description="Disordered" evidence="1">
    <location>
        <begin position="682"/>
        <end position="701"/>
    </location>
</feature>
<feature type="compositionally biased region" description="Pro residues" evidence="1">
    <location>
        <begin position="145"/>
        <end position="156"/>
    </location>
</feature>
<organism evidence="3 4">
    <name type="scientific">Chara braunii</name>
    <name type="common">Braun's stonewort</name>
    <dbReference type="NCBI Taxonomy" id="69332"/>
    <lineage>
        <taxon>Eukaryota</taxon>
        <taxon>Viridiplantae</taxon>
        <taxon>Streptophyta</taxon>
        <taxon>Charophyceae</taxon>
        <taxon>Charales</taxon>
        <taxon>Characeae</taxon>
        <taxon>Chara</taxon>
    </lineage>
</organism>
<evidence type="ECO:0008006" key="5">
    <source>
        <dbReference type="Google" id="ProtNLM"/>
    </source>
</evidence>
<feature type="region of interest" description="Disordered" evidence="1">
    <location>
        <begin position="117"/>
        <end position="190"/>
    </location>
</feature>
<keyword evidence="2" id="KW-1133">Transmembrane helix</keyword>
<feature type="region of interest" description="Disordered" evidence="1">
    <location>
        <begin position="374"/>
        <end position="463"/>
    </location>
</feature>
<feature type="compositionally biased region" description="Pro residues" evidence="1">
    <location>
        <begin position="178"/>
        <end position="189"/>
    </location>
</feature>
<accession>A0A388M2K0</accession>
<evidence type="ECO:0000256" key="2">
    <source>
        <dbReference type="SAM" id="Phobius"/>
    </source>
</evidence>
<evidence type="ECO:0000313" key="3">
    <source>
        <dbReference type="EMBL" id="GBG88735.1"/>
    </source>
</evidence>
<feature type="region of interest" description="Disordered" evidence="1">
    <location>
        <begin position="834"/>
        <end position="880"/>
    </location>
</feature>
<feature type="compositionally biased region" description="Polar residues" evidence="1">
    <location>
        <begin position="683"/>
        <end position="693"/>
    </location>
</feature>
<feature type="compositionally biased region" description="Basic residues" evidence="1">
    <location>
        <begin position="545"/>
        <end position="555"/>
    </location>
</feature>
<feature type="compositionally biased region" description="Basic and acidic residues" evidence="1">
    <location>
        <begin position="415"/>
        <end position="425"/>
    </location>
</feature>
<evidence type="ECO:0000313" key="4">
    <source>
        <dbReference type="Proteomes" id="UP000265515"/>
    </source>
</evidence>
<dbReference type="Gramene" id="GBG88735">
    <property type="protein sequence ID" value="GBG88735"/>
    <property type="gene ID" value="CBR_g48265"/>
</dbReference>
<feature type="compositionally biased region" description="Acidic residues" evidence="1">
    <location>
        <begin position="443"/>
        <end position="462"/>
    </location>
</feature>
<feature type="compositionally biased region" description="Basic and acidic residues" evidence="1">
    <location>
        <begin position="1048"/>
        <end position="1068"/>
    </location>
</feature>
<feature type="compositionally biased region" description="Gly residues" evidence="1">
    <location>
        <begin position="844"/>
        <end position="854"/>
    </location>
</feature>
<dbReference type="Proteomes" id="UP000265515">
    <property type="component" value="Unassembled WGS sequence"/>
</dbReference>
<sequence length="1102" mass="116261">MGLFTTDLATRDTEAWACRGDEETPRCAAWWQKHGGAYPGLNEIAVRVLHMWTSASLAKRNRAKHERVYTTGRNTLEFAKLAELVEIATNFKPLECYEQSTGYALPWGDLDAQEAVESGAADGGSTQSIDKEPETKHSGGGHVPPDSPTLSPPPAERPTVPHHATLSPSSTVMGDVGLPPPLAFPPLPSGTPVSHAPLTLGTGGGPGTIHFGLDVVHDVEVVLMAPGGAEMEQGFSIEQDDANDHNAGPEASEGDDVGVVGGGLSSTAQEELGGTHDCTTPYVPDGIAITPSALIIVERVDAHTVLPLEDQAPVPDTRRGDEDEAGGQLTQGEPHTDLHTVANSQGVEGEGGIRTSSSSEGGLLVGITIASRGASTAEAEGLSTTFDTCSGEGDEVHEGDEGDGGDEGVGGNQKGIDDVDGGDKGDVEDEKDEVEEITGGGEGEQEEESMEGSDVGEFEEDGGSARCNASAAVSFNLSCKWMDKGDITSNKSPDAGRQATAKHIGWRAWWGACGHDELPLLLLVTVLLLAVVVFPICFLGRVPGRKQTRRTPKRGGKMEKVQTKTTLPVRAGGSSHQRCTSTEGGRRLYDPTLYSHLPSHEIPLPPSDDEGDDPRSSTVPLGSVSTQDWMGSQLCRQALTPTYTDLLEGRTPTGYDAGLVDLNFGLRSGSAEDVTHTVLVNPASGTSHTTPSVRASGRPDNHAWCSGQSGNERGLFPPRRGAVGAAGVAASRTRTSGSAPCGSTTPGGTIDGRQDDDECSTAEVVGRKQFKIVHKFMGESGKPNFFTLTLGERKERGFDFRMDERVYSEMTAMSRGDHTIHPTNLADMGAAGGVQMAGRRGGRNESGGSEGCGDGLDDDQGSTRDSTFSGGGGKRKNVRQQTFDTIADVMKEHGNLMATTVDSASKRQCSILMRQCDILERGLKVQKEHYVKADQANFMMGDAIGFGRDGVSREELSTIKQSIVVGVVGTLPRILKAAGVVITEARVPRQLPAVVGQVQPRQPLPLQQAGASGGGKTPSAQKGEATASSSQAAVADQSTKSGLTEGAEEGRVDDVRRDDGRRDGKREGDDDDDRPLVTRLKGAAKENDLEERSKLWVDCDTF</sequence>
<feature type="region of interest" description="Disordered" evidence="1">
    <location>
        <begin position="1002"/>
        <end position="1089"/>
    </location>
</feature>
<evidence type="ECO:0000256" key="1">
    <source>
        <dbReference type="SAM" id="MobiDB-lite"/>
    </source>
</evidence>
<dbReference type="EMBL" id="BFEA01000691">
    <property type="protein sequence ID" value="GBG88735.1"/>
    <property type="molecule type" value="Genomic_DNA"/>
</dbReference>
<reference evidence="3 4" key="1">
    <citation type="journal article" date="2018" name="Cell">
        <title>The Chara Genome: Secondary Complexity and Implications for Plant Terrestrialization.</title>
        <authorList>
            <person name="Nishiyama T."/>
            <person name="Sakayama H."/>
            <person name="Vries J.D."/>
            <person name="Buschmann H."/>
            <person name="Saint-Marcoux D."/>
            <person name="Ullrich K.K."/>
            <person name="Haas F.B."/>
            <person name="Vanderstraeten L."/>
            <person name="Becker D."/>
            <person name="Lang D."/>
            <person name="Vosolsobe S."/>
            <person name="Rombauts S."/>
            <person name="Wilhelmsson P.K.I."/>
            <person name="Janitza P."/>
            <person name="Kern R."/>
            <person name="Heyl A."/>
            <person name="Rumpler F."/>
            <person name="Villalobos L.I.A.C."/>
            <person name="Clay J.M."/>
            <person name="Skokan R."/>
            <person name="Toyoda A."/>
            <person name="Suzuki Y."/>
            <person name="Kagoshima H."/>
            <person name="Schijlen E."/>
            <person name="Tajeshwar N."/>
            <person name="Catarino B."/>
            <person name="Hetherington A.J."/>
            <person name="Saltykova A."/>
            <person name="Bonnot C."/>
            <person name="Breuninger H."/>
            <person name="Symeonidi A."/>
            <person name="Radhakrishnan G.V."/>
            <person name="Van Nieuwerburgh F."/>
            <person name="Deforce D."/>
            <person name="Chang C."/>
            <person name="Karol K.G."/>
            <person name="Hedrich R."/>
            <person name="Ulvskov P."/>
            <person name="Glockner G."/>
            <person name="Delwiche C.F."/>
            <person name="Petrasek J."/>
            <person name="Van de Peer Y."/>
            <person name="Friml J."/>
            <person name="Beilby M."/>
            <person name="Dolan L."/>
            <person name="Kohara Y."/>
            <person name="Sugano S."/>
            <person name="Fujiyama A."/>
            <person name="Delaux P.-M."/>
            <person name="Quint M."/>
            <person name="TheiBen G."/>
            <person name="Hagemann M."/>
            <person name="Harholt J."/>
            <person name="Dunand C."/>
            <person name="Zachgo S."/>
            <person name="Langdale J."/>
            <person name="Maumus F."/>
            <person name="Straeten D.V.D."/>
            <person name="Gould S.B."/>
            <person name="Rensing S.A."/>
        </authorList>
    </citation>
    <scope>NUCLEOTIDE SEQUENCE [LARGE SCALE GENOMIC DNA]</scope>
    <source>
        <strain evidence="3 4">S276</strain>
    </source>
</reference>
<feature type="region of interest" description="Disordered" evidence="1">
    <location>
        <begin position="545"/>
        <end position="624"/>
    </location>
</feature>
<proteinExistence type="predicted"/>